<dbReference type="PANTHER" id="PTHR23504:SF15">
    <property type="entry name" value="MAJOR FACILITATOR SUPERFAMILY (MFS) PROFILE DOMAIN-CONTAINING PROTEIN"/>
    <property type="match status" value="1"/>
</dbReference>
<evidence type="ECO:0000256" key="1">
    <source>
        <dbReference type="ARBA" id="ARBA00004141"/>
    </source>
</evidence>
<feature type="transmembrane region" description="Helical" evidence="7">
    <location>
        <begin position="116"/>
        <end position="134"/>
    </location>
</feature>
<dbReference type="AlphaFoldDB" id="A0A166LH46"/>
<feature type="transmembrane region" description="Helical" evidence="7">
    <location>
        <begin position="277"/>
        <end position="302"/>
    </location>
</feature>
<feature type="transmembrane region" description="Helical" evidence="7">
    <location>
        <begin position="83"/>
        <end position="104"/>
    </location>
</feature>
<dbReference type="Gene3D" id="1.20.1250.20">
    <property type="entry name" value="MFS general substrate transporter like domains"/>
    <property type="match status" value="1"/>
</dbReference>
<evidence type="ECO:0000256" key="2">
    <source>
        <dbReference type="ARBA" id="ARBA00022448"/>
    </source>
</evidence>
<name>A0A166LH46_9AGAM</name>
<dbReference type="EMBL" id="KV417536">
    <property type="protein sequence ID" value="KZP22950.1"/>
    <property type="molecule type" value="Genomic_DNA"/>
</dbReference>
<keyword evidence="2" id="KW-0813">Transport</keyword>
<keyword evidence="4 7" id="KW-1133">Transmembrane helix</keyword>
<feature type="transmembrane region" description="Helical" evidence="7">
    <location>
        <begin position="418"/>
        <end position="437"/>
    </location>
</feature>
<dbReference type="GO" id="GO:0016020">
    <property type="term" value="C:membrane"/>
    <property type="evidence" value="ECO:0007669"/>
    <property type="project" value="UniProtKB-SubCell"/>
</dbReference>
<feature type="region of interest" description="Disordered" evidence="6">
    <location>
        <begin position="1"/>
        <end position="20"/>
    </location>
</feature>
<reference evidence="9 10" key="1">
    <citation type="journal article" date="2016" name="Mol. Biol. Evol.">
        <title>Comparative Genomics of Early-Diverging Mushroom-Forming Fungi Provides Insights into the Origins of Lignocellulose Decay Capabilities.</title>
        <authorList>
            <person name="Nagy L.G."/>
            <person name="Riley R."/>
            <person name="Tritt A."/>
            <person name="Adam C."/>
            <person name="Daum C."/>
            <person name="Floudas D."/>
            <person name="Sun H."/>
            <person name="Yadav J.S."/>
            <person name="Pangilinan J."/>
            <person name="Larsson K.H."/>
            <person name="Matsuura K."/>
            <person name="Barry K."/>
            <person name="Labutti K."/>
            <person name="Kuo R."/>
            <person name="Ohm R.A."/>
            <person name="Bhattacharya S.S."/>
            <person name="Shirouzu T."/>
            <person name="Yoshinaga Y."/>
            <person name="Martin F.M."/>
            <person name="Grigoriev I.V."/>
            <person name="Hibbett D.S."/>
        </authorList>
    </citation>
    <scope>NUCLEOTIDE SEQUENCE [LARGE SCALE GENOMIC DNA]</scope>
    <source>
        <strain evidence="9 10">CBS 109695</strain>
    </source>
</reference>
<dbReference type="PROSITE" id="PS50850">
    <property type="entry name" value="MFS"/>
    <property type="match status" value="1"/>
</dbReference>
<evidence type="ECO:0000256" key="7">
    <source>
        <dbReference type="SAM" id="Phobius"/>
    </source>
</evidence>
<feature type="transmembrane region" description="Helical" evidence="7">
    <location>
        <begin position="382"/>
        <end position="406"/>
    </location>
</feature>
<feature type="transmembrane region" description="Helical" evidence="7">
    <location>
        <begin position="352"/>
        <end position="370"/>
    </location>
</feature>
<evidence type="ECO:0000313" key="9">
    <source>
        <dbReference type="EMBL" id="KZP22950.1"/>
    </source>
</evidence>
<dbReference type="InterPro" id="IPR001958">
    <property type="entry name" value="Tet-R_TetA/multi-R_MdtG-like"/>
</dbReference>
<evidence type="ECO:0000313" key="10">
    <source>
        <dbReference type="Proteomes" id="UP000076532"/>
    </source>
</evidence>
<dbReference type="GO" id="GO:0022857">
    <property type="term" value="F:transmembrane transporter activity"/>
    <property type="evidence" value="ECO:0007669"/>
    <property type="project" value="InterPro"/>
</dbReference>
<dbReference type="CDD" id="cd17330">
    <property type="entry name" value="MFS_SLC46_TetA_like"/>
    <property type="match status" value="1"/>
</dbReference>
<keyword evidence="3 7" id="KW-0812">Transmembrane</keyword>
<dbReference type="PANTHER" id="PTHR23504">
    <property type="entry name" value="MAJOR FACILITATOR SUPERFAMILY DOMAIN-CONTAINING PROTEIN 10"/>
    <property type="match status" value="1"/>
</dbReference>
<evidence type="ECO:0000259" key="8">
    <source>
        <dbReference type="PROSITE" id="PS50850"/>
    </source>
</evidence>
<evidence type="ECO:0000256" key="6">
    <source>
        <dbReference type="SAM" id="MobiDB-lite"/>
    </source>
</evidence>
<feature type="transmembrane region" description="Helical" evidence="7">
    <location>
        <begin position="314"/>
        <end position="340"/>
    </location>
</feature>
<dbReference type="PRINTS" id="PR01035">
    <property type="entry name" value="TCRTETA"/>
</dbReference>
<feature type="transmembrane region" description="Helical" evidence="7">
    <location>
        <begin position="216"/>
        <end position="240"/>
    </location>
</feature>
<evidence type="ECO:0000256" key="4">
    <source>
        <dbReference type="ARBA" id="ARBA00022989"/>
    </source>
</evidence>
<proteinExistence type="predicted"/>
<gene>
    <name evidence="9" type="ORF">FIBSPDRAFT_910380</name>
</gene>
<evidence type="ECO:0000256" key="5">
    <source>
        <dbReference type="ARBA" id="ARBA00023136"/>
    </source>
</evidence>
<comment type="subcellular location">
    <subcellularLocation>
        <location evidence="1">Membrane</location>
        <topology evidence="1">Multi-pass membrane protein</topology>
    </subcellularLocation>
</comment>
<sequence length="482" mass="51929">MPTEQTPLSDQDGASASEQYTAVQTAKRPAAVKKQTPLPKMQLFAMMLVQFCEPVTGTVIYPFVVSLVNETGITGGDQTKTGYYAGIIATESVFFASEGLTAFAWGRASDVVGRRIPLAFGMLCLAASIASFGLSNKYWPLVVCRCIQGIMNGNIGISKSVIIDITDSTNIAQAFAFLPLTWGLGVVVGPMIGGTLSHPVEQWSSTLGKIEFLRQYPYALPCFTVALIPLAAFAITTLFFKEVSNEDASPDDDVAQSSSTLESQGPLPLRALMTRPILILLLNYAFLAWTEQACSVLLTLMYPTKIEYGGLSLSSFAIGVIMSFIGVMMGVSGLVMYPWLMARYSAKQVYRACYAGYLASPILFSLMNFIARRRGAVDAPVWVLIVIQTVTGAMSVQAFGVIMVLLSQATPARSMGAINGLAQTVACSMRMFAPFIASSLFSLSQENNLLGGRMVFLFLELLVISGCVAASRIEEVTKSEDE</sequence>
<accession>A0A166LH46</accession>
<feature type="transmembrane region" description="Helical" evidence="7">
    <location>
        <begin position="174"/>
        <end position="196"/>
    </location>
</feature>
<dbReference type="InterPro" id="IPR020846">
    <property type="entry name" value="MFS_dom"/>
</dbReference>
<dbReference type="Pfam" id="PF07690">
    <property type="entry name" value="MFS_1"/>
    <property type="match status" value="1"/>
</dbReference>
<feature type="transmembrane region" description="Helical" evidence="7">
    <location>
        <begin position="449"/>
        <end position="470"/>
    </location>
</feature>
<dbReference type="OrthoDB" id="419616at2759"/>
<keyword evidence="10" id="KW-1185">Reference proteome</keyword>
<evidence type="ECO:0000256" key="3">
    <source>
        <dbReference type="ARBA" id="ARBA00022692"/>
    </source>
</evidence>
<feature type="transmembrane region" description="Helical" evidence="7">
    <location>
        <begin position="43"/>
        <end position="63"/>
    </location>
</feature>
<dbReference type="InterPro" id="IPR036259">
    <property type="entry name" value="MFS_trans_sf"/>
</dbReference>
<protein>
    <submittedName>
        <fullName evidence="9">MFS general substrate transporter</fullName>
    </submittedName>
</protein>
<feature type="domain" description="Major facilitator superfamily (MFS) profile" evidence="8">
    <location>
        <begin position="42"/>
        <end position="478"/>
    </location>
</feature>
<dbReference type="InterPro" id="IPR011701">
    <property type="entry name" value="MFS"/>
</dbReference>
<organism evidence="9 10">
    <name type="scientific">Athelia psychrophila</name>
    <dbReference type="NCBI Taxonomy" id="1759441"/>
    <lineage>
        <taxon>Eukaryota</taxon>
        <taxon>Fungi</taxon>
        <taxon>Dikarya</taxon>
        <taxon>Basidiomycota</taxon>
        <taxon>Agaricomycotina</taxon>
        <taxon>Agaricomycetes</taxon>
        <taxon>Agaricomycetidae</taxon>
        <taxon>Atheliales</taxon>
        <taxon>Atheliaceae</taxon>
        <taxon>Athelia</taxon>
    </lineage>
</organism>
<keyword evidence="5 7" id="KW-0472">Membrane</keyword>
<dbReference type="SUPFAM" id="SSF103473">
    <property type="entry name" value="MFS general substrate transporter"/>
    <property type="match status" value="1"/>
</dbReference>
<dbReference type="Proteomes" id="UP000076532">
    <property type="component" value="Unassembled WGS sequence"/>
</dbReference>